<feature type="domain" description="Glyoxalase-like" evidence="1">
    <location>
        <begin position="8"/>
        <end position="122"/>
    </location>
</feature>
<keyword evidence="3" id="KW-1185">Reference proteome</keyword>
<dbReference type="PANTHER" id="PTHR35908:SF1">
    <property type="entry name" value="CONSERVED PROTEIN"/>
    <property type="match status" value="1"/>
</dbReference>
<dbReference type="SUPFAM" id="SSF54593">
    <property type="entry name" value="Glyoxalase/Bleomycin resistance protein/Dihydroxybiphenyl dioxygenase"/>
    <property type="match status" value="1"/>
</dbReference>
<evidence type="ECO:0000313" key="2">
    <source>
        <dbReference type="EMBL" id="USQ80996.1"/>
    </source>
</evidence>
<dbReference type="EMBL" id="CP099489">
    <property type="protein sequence ID" value="USQ80996.1"/>
    <property type="molecule type" value="Genomic_DNA"/>
</dbReference>
<dbReference type="Pfam" id="PF18029">
    <property type="entry name" value="Glyoxalase_6"/>
    <property type="match status" value="1"/>
</dbReference>
<proteinExistence type="predicted"/>
<dbReference type="RefSeq" id="WP_252594380.1">
    <property type="nucleotide sequence ID" value="NZ_CP099489.1"/>
</dbReference>
<dbReference type="InterPro" id="IPR029068">
    <property type="entry name" value="Glyas_Bleomycin-R_OHBP_Dase"/>
</dbReference>
<dbReference type="CDD" id="cd06587">
    <property type="entry name" value="VOC"/>
    <property type="match status" value="1"/>
</dbReference>
<evidence type="ECO:0000259" key="1">
    <source>
        <dbReference type="Pfam" id="PF18029"/>
    </source>
</evidence>
<name>A0ABY4YW42_9MICO</name>
<dbReference type="Gene3D" id="3.10.180.10">
    <property type="entry name" value="2,3-Dihydroxybiphenyl 1,2-Dioxygenase, domain 1"/>
    <property type="match status" value="1"/>
</dbReference>
<gene>
    <name evidence="2" type="ORF">NF556_04935</name>
</gene>
<dbReference type="Proteomes" id="UP001056455">
    <property type="component" value="Chromosome"/>
</dbReference>
<reference evidence="2" key="1">
    <citation type="submission" date="2022-06" db="EMBL/GenBank/DDBJ databases">
        <title>Ornithinimicrobium HY1793.</title>
        <authorList>
            <person name="Huang Y."/>
        </authorList>
    </citation>
    <scope>NUCLEOTIDE SEQUENCE</scope>
    <source>
        <strain evidence="2">HY1793</strain>
    </source>
</reference>
<dbReference type="PANTHER" id="PTHR35908">
    <property type="entry name" value="HYPOTHETICAL FUSION PROTEIN"/>
    <property type="match status" value="1"/>
</dbReference>
<accession>A0ABY4YW42</accession>
<protein>
    <submittedName>
        <fullName evidence="2">VOC family protein</fullName>
    </submittedName>
</protein>
<sequence>MTSFVSHTTIDSTDAYTQSVWWQGVLGYVEDADDPNEPGHEECPIFDPETGHTLLFIEVPDPTPGKNKIHLDLRPRDLTQQEEVDRLLAHGARLSTDHRGLYGPGTGWVTLADPEGNLFCVLKSPAERAALAAQS</sequence>
<evidence type="ECO:0000313" key="3">
    <source>
        <dbReference type="Proteomes" id="UP001056455"/>
    </source>
</evidence>
<dbReference type="InterPro" id="IPR041581">
    <property type="entry name" value="Glyoxalase_6"/>
</dbReference>
<organism evidence="2 3">
    <name type="scientific">Ornithinimicrobium faecis</name>
    <dbReference type="NCBI Taxonomy" id="2934158"/>
    <lineage>
        <taxon>Bacteria</taxon>
        <taxon>Bacillati</taxon>
        <taxon>Actinomycetota</taxon>
        <taxon>Actinomycetes</taxon>
        <taxon>Micrococcales</taxon>
        <taxon>Ornithinimicrobiaceae</taxon>
        <taxon>Ornithinimicrobium</taxon>
    </lineage>
</organism>